<comment type="caution">
    <text evidence="1">The sequence shown here is derived from an EMBL/GenBank/DDBJ whole genome shotgun (WGS) entry which is preliminary data.</text>
</comment>
<name>A0A918DNF6_9ALTE</name>
<keyword evidence="2" id="KW-1185">Reference proteome</keyword>
<reference evidence="1" key="1">
    <citation type="journal article" date="2014" name="Int. J. Syst. Evol. Microbiol.">
        <title>Complete genome sequence of Corynebacterium casei LMG S-19264T (=DSM 44701T), isolated from a smear-ripened cheese.</title>
        <authorList>
            <consortium name="US DOE Joint Genome Institute (JGI-PGF)"/>
            <person name="Walter F."/>
            <person name="Albersmeier A."/>
            <person name="Kalinowski J."/>
            <person name="Ruckert C."/>
        </authorList>
    </citation>
    <scope>NUCLEOTIDE SEQUENCE</scope>
    <source>
        <strain evidence="1">CGMCC 1.7086</strain>
    </source>
</reference>
<evidence type="ECO:0000313" key="1">
    <source>
        <dbReference type="EMBL" id="GGO73866.1"/>
    </source>
</evidence>
<dbReference type="Proteomes" id="UP000606935">
    <property type="component" value="Unassembled WGS sequence"/>
</dbReference>
<dbReference type="EMBL" id="BMLS01000007">
    <property type="protein sequence ID" value="GGO73866.1"/>
    <property type="molecule type" value="Genomic_DNA"/>
</dbReference>
<proteinExistence type="predicted"/>
<dbReference type="AlphaFoldDB" id="A0A918DNF6"/>
<gene>
    <name evidence="1" type="ORF">GCM10010982_35390</name>
</gene>
<sequence length="357" mass="41566">MITSNALFLISAPFNITCLREAIIDFKLDEIEVIIYIEGQSKNTNQIVRKIKELKRKAKTKVTYLDYDEVKGKDLKKRINQYSSILNSIRNKSYSYLFFSDFRTQWQKDFVETLRNDETFLIDDGAITLAFMKYHMPSKTYFSIPNYGTVERRKEAEKIKTEEGICSKPLDNIKVYTIFHHTRDFKGELKKNNLTHLRKSFSSLDEEAAIIIGAKIVQRGFMTLELYDKLTKKIISNCKKEKVYYIPHRGQPEEYVDYILSNNPELILLKTSEPVEDWLSKQVTPPSSIHGYASTAFYIINLSFPQIRLYCYKPLDVTLNDFNLPGKFGSTLYTNSDAALLTYDEMPKEVSKIEMNI</sequence>
<evidence type="ECO:0000313" key="2">
    <source>
        <dbReference type="Proteomes" id="UP000606935"/>
    </source>
</evidence>
<accession>A0A918DNF6</accession>
<reference evidence="1" key="2">
    <citation type="submission" date="2020-09" db="EMBL/GenBank/DDBJ databases">
        <authorList>
            <person name="Sun Q."/>
            <person name="Zhou Y."/>
        </authorList>
    </citation>
    <scope>NUCLEOTIDE SEQUENCE</scope>
    <source>
        <strain evidence="1">CGMCC 1.7086</strain>
    </source>
</reference>
<protein>
    <recommendedName>
        <fullName evidence="3">Glycosyltransferase family 52</fullName>
    </recommendedName>
</protein>
<evidence type="ECO:0008006" key="3">
    <source>
        <dbReference type="Google" id="ProtNLM"/>
    </source>
</evidence>
<organism evidence="1 2">
    <name type="scientific">Bowmanella pacifica</name>
    <dbReference type="NCBI Taxonomy" id="502051"/>
    <lineage>
        <taxon>Bacteria</taxon>
        <taxon>Pseudomonadati</taxon>
        <taxon>Pseudomonadota</taxon>
        <taxon>Gammaproteobacteria</taxon>
        <taxon>Alteromonadales</taxon>
        <taxon>Alteromonadaceae</taxon>
        <taxon>Bowmanella</taxon>
    </lineage>
</organism>